<evidence type="ECO:0000256" key="1">
    <source>
        <dbReference type="SAM" id="MobiDB-lite"/>
    </source>
</evidence>
<feature type="region of interest" description="Disordered" evidence="1">
    <location>
        <begin position="1"/>
        <end position="43"/>
    </location>
</feature>
<evidence type="ECO:0000313" key="3">
    <source>
        <dbReference type="Proteomes" id="UP001165561"/>
    </source>
</evidence>
<gene>
    <name evidence="2" type="ORF">PU560_16690</name>
</gene>
<evidence type="ECO:0000313" key="2">
    <source>
        <dbReference type="EMBL" id="MDD9208091.1"/>
    </source>
</evidence>
<dbReference type="EMBL" id="JARACI010001190">
    <property type="protein sequence ID" value="MDD9208091.1"/>
    <property type="molecule type" value="Genomic_DNA"/>
</dbReference>
<sequence>HQDHGNHSDHQDHAAMGHGDHAAMGHGDHGMGHEMPGLGGIPLAGGGSDRDGLDLDVLHVIFGPVMPHWPAGLVLRCSVQGDVVVEAEAEVVGVDEQVASRQRDAPREPRRVALSRCDAMARLLGVAGWERAAGRARDVRDALLDDVPLADCSAPLTRLERQVCGSVLLRWSLRGLPAAAAQGAGEPDVMGQLRRWMREARGAVEGTVPVEPHPGTPPLESLGALVTGLELASVRLAVAASGVDTTTVARHEVTHG</sequence>
<feature type="compositionally biased region" description="Basic and acidic residues" evidence="1">
    <location>
        <begin position="1"/>
        <end position="32"/>
    </location>
</feature>
<protein>
    <submittedName>
        <fullName evidence="2">Uncharacterized protein</fullName>
    </submittedName>
</protein>
<name>A0ABT5U4P7_9MICO</name>
<comment type="caution">
    <text evidence="2">The sequence shown here is derived from an EMBL/GenBank/DDBJ whole genome shotgun (WGS) entry which is preliminary data.</text>
</comment>
<reference evidence="2" key="1">
    <citation type="submission" date="2023-02" db="EMBL/GenBank/DDBJ databases">
        <title>Georgenia sp.10Sc9-8, isolated from a soil sample collected from the Taklamakan desert.</title>
        <authorList>
            <person name="Liu S."/>
        </authorList>
    </citation>
    <scope>NUCLEOTIDE SEQUENCE</scope>
    <source>
        <strain evidence="2">10Sc9-8</strain>
    </source>
</reference>
<accession>A0ABT5U4P7</accession>
<organism evidence="2 3">
    <name type="scientific">Georgenia halotolerans</name>
    <dbReference type="NCBI Taxonomy" id="3028317"/>
    <lineage>
        <taxon>Bacteria</taxon>
        <taxon>Bacillati</taxon>
        <taxon>Actinomycetota</taxon>
        <taxon>Actinomycetes</taxon>
        <taxon>Micrococcales</taxon>
        <taxon>Bogoriellaceae</taxon>
        <taxon>Georgenia</taxon>
    </lineage>
</organism>
<dbReference type="Proteomes" id="UP001165561">
    <property type="component" value="Unassembled WGS sequence"/>
</dbReference>
<feature type="non-terminal residue" evidence="2">
    <location>
        <position position="1"/>
    </location>
</feature>
<proteinExistence type="predicted"/>
<keyword evidence="3" id="KW-1185">Reference proteome</keyword>